<feature type="region of interest" description="Disordered" evidence="1">
    <location>
        <begin position="57"/>
        <end position="78"/>
    </location>
</feature>
<dbReference type="InterPro" id="IPR051047">
    <property type="entry name" value="AccD/PCCB"/>
</dbReference>
<evidence type="ECO:0000313" key="5">
    <source>
        <dbReference type="EMBL" id="CAB4932858.1"/>
    </source>
</evidence>
<gene>
    <name evidence="4" type="ORF">UFOPK2754_02863</name>
    <name evidence="5" type="ORF">UFOPK3543_02766</name>
    <name evidence="6" type="ORF">UFOPK3967_00206</name>
</gene>
<dbReference type="PROSITE" id="PS50989">
    <property type="entry name" value="COA_CT_CTER"/>
    <property type="match status" value="1"/>
</dbReference>
<evidence type="ECO:0000313" key="6">
    <source>
        <dbReference type="EMBL" id="CAB4978603.1"/>
    </source>
</evidence>
<feature type="compositionally biased region" description="Low complexity" evidence="1">
    <location>
        <begin position="244"/>
        <end position="257"/>
    </location>
</feature>
<feature type="domain" description="CoA carboxyltransferase C-terminal" evidence="3">
    <location>
        <begin position="251"/>
        <end position="494"/>
    </location>
</feature>
<name>A0A6J7MJG0_9ZZZZ</name>
<evidence type="ECO:0000256" key="1">
    <source>
        <dbReference type="SAM" id="MobiDB-lite"/>
    </source>
</evidence>
<dbReference type="InterPro" id="IPR011762">
    <property type="entry name" value="COA_CT_N"/>
</dbReference>
<evidence type="ECO:0000313" key="4">
    <source>
        <dbReference type="EMBL" id="CAB4767040.1"/>
    </source>
</evidence>
<accession>A0A6J7MJG0</accession>
<dbReference type="InterPro" id="IPR011763">
    <property type="entry name" value="COA_CT_C"/>
</dbReference>
<dbReference type="EMBL" id="CAEZYR010000151">
    <property type="protein sequence ID" value="CAB4767040.1"/>
    <property type="molecule type" value="Genomic_DNA"/>
</dbReference>
<dbReference type="InterPro" id="IPR034733">
    <property type="entry name" value="AcCoA_carboxyl_beta"/>
</dbReference>
<organism evidence="6">
    <name type="scientific">freshwater metagenome</name>
    <dbReference type="NCBI Taxonomy" id="449393"/>
    <lineage>
        <taxon>unclassified sequences</taxon>
        <taxon>metagenomes</taxon>
        <taxon>ecological metagenomes</taxon>
    </lineage>
</organism>
<dbReference type="Gene3D" id="3.90.226.10">
    <property type="entry name" value="2-enoyl-CoA Hydratase, Chain A, domain 1"/>
    <property type="match status" value="2"/>
</dbReference>
<evidence type="ECO:0000259" key="3">
    <source>
        <dbReference type="PROSITE" id="PS50989"/>
    </source>
</evidence>
<feature type="region of interest" description="Disordered" evidence="1">
    <location>
        <begin position="243"/>
        <end position="266"/>
    </location>
</feature>
<feature type="compositionally biased region" description="Basic and acidic residues" evidence="1">
    <location>
        <begin position="57"/>
        <end position="69"/>
    </location>
</feature>
<protein>
    <submittedName>
        <fullName evidence="6">Unannotated protein</fullName>
    </submittedName>
</protein>
<evidence type="ECO:0000259" key="2">
    <source>
        <dbReference type="PROSITE" id="PS50980"/>
    </source>
</evidence>
<dbReference type="PANTHER" id="PTHR43842:SF2">
    <property type="entry name" value="PROPIONYL-COA CARBOXYLASE BETA CHAIN, MITOCHONDRIAL"/>
    <property type="match status" value="1"/>
</dbReference>
<dbReference type="PANTHER" id="PTHR43842">
    <property type="entry name" value="PROPIONYL-COA CARBOXYLASE BETA CHAIN"/>
    <property type="match status" value="1"/>
</dbReference>
<reference evidence="6" key="1">
    <citation type="submission" date="2020-05" db="EMBL/GenBank/DDBJ databases">
        <authorList>
            <person name="Chiriac C."/>
            <person name="Salcher M."/>
            <person name="Ghai R."/>
            <person name="Kavagutti S V."/>
        </authorList>
    </citation>
    <scope>NUCLEOTIDE SEQUENCE</scope>
</reference>
<dbReference type="Pfam" id="PF01039">
    <property type="entry name" value="Carboxyl_trans"/>
    <property type="match status" value="1"/>
</dbReference>
<feature type="domain" description="CoA carboxyltransferase N-terminal" evidence="2">
    <location>
        <begin position="1"/>
        <end position="255"/>
    </location>
</feature>
<sequence length="515" mass="54901">MSEQSEAISVERDAIREEMGGADKVARLHAAGRRSARDHIAAFVDAGSFSEVGMFARSERPEDRADTPGDGKIGGHATVDGRTVSVVADDVTVKRATSSLVGSRKLERIYEQAARAGNPFVYFGETGGARLPDSLSAVGYSSEPVFPWLARRGREIPVAAAIVGDSFGGSSFVAGLADFVVQVRGSTLAVTSPRVIEVATGEKVTMEALGGADVHDRVTGQVDLVVDTDDDACDALRSFLSYMPSRSGSEPPRSSTRASRATDPSIGACVPDKRTQTYDVRTVIGRLVDGGEYLELKPRFGASLVTALARLDGRPIGIIASQPAYLVGSLTPDACAKATRLLCLCDAFGLPVVFLQDTPGFLVGTAVEHERLLARSMLFLEALCLVRVPRISVVLRKAFGLAFFSMGGPGMGSDVLVSWPGAEIGFMDPVVGANVLHGATLDSLEGDARRDELFRLARELEADFDPRAIAGAMNIDDIIEPGDTRRTIAEALDRLTANPAWATQPSLLAHWPHWY</sequence>
<dbReference type="PROSITE" id="PS50980">
    <property type="entry name" value="COA_CT_NTER"/>
    <property type="match status" value="1"/>
</dbReference>
<dbReference type="SUPFAM" id="SSF52096">
    <property type="entry name" value="ClpP/crotonase"/>
    <property type="match status" value="2"/>
</dbReference>
<proteinExistence type="predicted"/>
<dbReference type="AlphaFoldDB" id="A0A6J7MJG0"/>
<dbReference type="GO" id="GO:0004658">
    <property type="term" value="F:propionyl-CoA carboxylase activity"/>
    <property type="evidence" value="ECO:0007669"/>
    <property type="project" value="TreeGrafter"/>
</dbReference>
<dbReference type="EMBL" id="CAFBMH010000154">
    <property type="protein sequence ID" value="CAB4932858.1"/>
    <property type="molecule type" value="Genomic_DNA"/>
</dbReference>
<dbReference type="InterPro" id="IPR029045">
    <property type="entry name" value="ClpP/crotonase-like_dom_sf"/>
</dbReference>
<dbReference type="EMBL" id="CAFBOS010000007">
    <property type="protein sequence ID" value="CAB4978603.1"/>
    <property type="molecule type" value="Genomic_DNA"/>
</dbReference>